<evidence type="ECO:0000313" key="5">
    <source>
        <dbReference type="Proteomes" id="UP001596171"/>
    </source>
</evidence>
<reference evidence="5" key="1">
    <citation type="journal article" date="2019" name="Int. J. Syst. Evol. Microbiol.">
        <title>The Global Catalogue of Microorganisms (GCM) 10K type strain sequencing project: providing services to taxonomists for standard genome sequencing and annotation.</title>
        <authorList>
            <consortium name="The Broad Institute Genomics Platform"/>
            <consortium name="The Broad Institute Genome Sequencing Center for Infectious Disease"/>
            <person name="Wu L."/>
            <person name="Ma J."/>
        </authorList>
    </citation>
    <scope>NUCLEOTIDE SEQUENCE [LARGE SCALE GENOMIC DNA]</scope>
    <source>
        <strain evidence="5">CCM 8930</strain>
    </source>
</reference>
<dbReference type="InterPro" id="IPR012338">
    <property type="entry name" value="Beta-lactam/transpept-like"/>
</dbReference>
<evidence type="ECO:0000256" key="1">
    <source>
        <dbReference type="ARBA" id="ARBA00004370"/>
    </source>
</evidence>
<evidence type="ECO:0000256" key="2">
    <source>
        <dbReference type="ARBA" id="ARBA00023136"/>
    </source>
</evidence>
<keyword evidence="2" id="KW-0472">Membrane</keyword>
<dbReference type="Proteomes" id="UP001596171">
    <property type="component" value="Unassembled WGS sequence"/>
</dbReference>
<keyword evidence="5" id="KW-1185">Reference proteome</keyword>
<dbReference type="PANTHER" id="PTHR46825">
    <property type="entry name" value="D-ALANYL-D-ALANINE-CARBOXYPEPTIDASE/ENDOPEPTIDASE AMPH"/>
    <property type="match status" value="1"/>
</dbReference>
<comment type="caution">
    <text evidence="4">The sequence shown here is derived from an EMBL/GenBank/DDBJ whole genome shotgun (WGS) entry which is preliminary data.</text>
</comment>
<dbReference type="EMBL" id="JBHSSE010000021">
    <property type="protein sequence ID" value="MFC6202301.1"/>
    <property type="molecule type" value="Genomic_DNA"/>
</dbReference>
<gene>
    <name evidence="4" type="ORF">ACFP1L_10505</name>
</gene>
<dbReference type="Gene3D" id="3.40.710.10">
    <property type="entry name" value="DD-peptidase/beta-lactamase superfamily"/>
    <property type="match status" value="1"/>
</dbReference>
<proteinExistence type="predicted"/>
<dbReference type="SUPFAM" id="SSF56601">
    <property type="entry name" value="beta-lactamase/transpeptidase-like"/>
    <property type="match status" value="1"/>
</dbReference>
<organism evidence="4 5">
    <name type="scientific">Lactiplantibacillus nangangensis</name>
    <dbReference type="NCBI Taxonomy" id="2559917"/>
    <lineage>
        <taxon>Bacteria</taxon>
        <taxon>Bacillati</taxon>
        <taxon>Bacillota</taxon>
        <taxon>Bacilli</taxon>
        <taxon>Lactobacillales</taxon>
        <taxon>Lactobacillaceae</taxon>
        <taxon>Lactiplantibacillus</taxon>
    </lineage>
</organism>
<dbReference type="InterPro" id="IPR001466">
    <property type="entry name" value="Beta-lactam-related"/>
</dbReference>
<dbReference type="GO" id="GO:0016787">
    <property type="term" value="F:hydrolase activity"/>
    <property type="evidence" value="ECO:0007669"/>
    <property type="project" value="UniProtKB-KW"/>
</dbReference>
<dbReference type="Pfam" id="PF00144">
    <property type="entry name" value="Beta-lactamase"/>
    <property type="match status" value="1"/>
</dbReference>
<evidence type="ECO:0000259" key="3">
    <source>
        <dbReference type="Pfam" id="PF00144"/>
    </source>
</evidence>
<dbReference type="EC" id="3.-.-.-" evidence="4"/>
<evidence type="ECO:0000313" key="4">
    <source>
        <dbReference type="EMBL" id="MFC6202301.1"/>
    </source>
</evidence>
<accession>A0ABW1SL77</accession>
<keyword evidence="4" id="KW-0378">Hydrolase</keyword>
<sequence>MKRIKVLGLLLLGLIVIDGGIMAYVHHTNQVAAVQRQKVAKQQRAKRTAQKNRQLAAKIEAAKFDEAKGSNQQITQVLTDGNFVGTALVVKNNKVIYQKGFGYADQSKNILNGAKSKYQILSIQKSITAVCVMQLVQAGKLKLTDPVSKYYPDLAGASKTTLRQLLDMTTGYRQQTPLDKASSEQQVVDFAVKHTSFTPAKLGTFNYSSINFLLLAGIIRQETGNSYKQYFQHHIIDKLGLKQTGFVADGLGQNATLGYQADKDQITPTYAKLAPETTAQMAGELGTGQVYMSAGDLYRTESAILKAKLISAANVKILHTRTATGTYGGGVYNETPTRIRSHGLGYGYESTVRISGDGKNAVVLLSNYDRSAASSLIPATKLFDELIKGNLN</sequence>
<protein>
    <submittedName>
        <fullName evidence="4">Serine hydrolase domain-containing protein</fullName>
        <ecNumber evidence="4">3.-.-.-</ecNumber>
    </submittedName>
</protein>
<feature type="domain" description="Beta-lactamase-related" evidence="3">
    <location>
        <begin position="74"/>
        <end position="373"/>
    </location>
</feature>
<dbReference type="PANTHER" id="PTHR46825:SF11">
    <property type="entry name" value="PENICILLIN-BINDING PROTEIN 4"/>
    <property type="match status" value="1"/>
</dbReference>
<comment type="subcellular location">
    <subcellularLocation>
        <location evidence="1">Membrane</location>
    </subcellularLocation>
</comment>
<dbReference type="InterPro" id="IPR050491">
    <property type="entry name" value="AmpC-like"/>
</dbReference>
<dbReference type="RefSeq" id="WP_137617345.1">
    <property type="nucleotide sequence ID" value="NZ_BJDI01000023.1"/>
</dbReference>
<name>A0ABW1SL77_9LACO</name>